<dbReference type="EMBL" id="BEZZ01000889">
    <property type="protein sequence ID" value="GCC36816.1"/>
    <property type="molecule type" value="Genomic_DNA"/>
</dbReference>
<name>A0A401T2C9_CHIPU</name>
<dbReference type="OMA" id="IQYRMNM"/>
<comment type="caution">
    <text evidence="2">The sequence shown here is derived from an EMBL/GenBank/DDBJ whole genome shotgun (WGS) entry which is preliminary data.</text>
</comment>
<sequence length="382" mass="43526">MQQEVAADTLNPVTSDLEPLIPNEGVGWGNGGWLSPCSALEKRENWILFIGPLDRIEQAAMTTLSCESYEKKFKDVTLPPFVSGMSSIVSFVNSAVTFGDKELEESEIGKVKVDIELANREMRRAEKVARDVIDSMTAETLQLADDFDKAQRERKEQEESLWIKKDELIILESRRYQANDQLQAARSSLQHMETALNSAEARKGDKITGRDMGIGLIFLAPCVGIPMTVNYNKELNTTKKLVKTVDGEINRLRAEVKQREDAMHTCNSQIPEKSKEIERLKESLARKEREVEKLQRACGLLADTKCKLKYCYNYLCSLQGAVEVLYNSCQDLYSLDPIMPIIEETLKTIQQQNSHNELLAYDEEVQKKVKELKMIQYRMNMK</sequence>
<evidence type="ECO:0000313" key="2">
    <source>
        <dbReference type="EMBL" id="GCC36816.1"/>
    </source>
</evidence>
<proteinExistence type="predicted"/>
<feature type="coiled-coil region" evidence="1">
    <location>
        <begin position="270"/>
        <end position="304"/>
    </location>
</feature>
<dbReference type="Proteomes" id="UP000287033">
    <property type="component" value="Unassembled WGS sequence"/>
</dbReference>
<keyword evidence="1" id="KW-0175">Coiled coil</keyword>
<protein>
    <submittedName>
        <fullName evidence="2">Uncharacterized protein</fullName>
    </submittedName>
</protein>
<dbReference type="Gene3D" id="1.20.5.300">
    <property type="match status" value="1"/>
</dbReference>
<evidence type="ECO:0000313" key="3">
    <source>
        <dbReference type="Proteomes" id="UP000287033"/>
    </source>
</evidence>
<dbReference type="AlphaFoldDB" id="A0A401T2C9"/>
<evidence type="ECO:0000256" key="1">
    <source>
        <dbReference type="SAM" id="Coils"/>
    </source>
</evidence>
<gene>
    <name evidence="2" type="ORF">chiPu_0015316</name>
</gene>
<reference evidence="2 3" key="1">
    <citation type="journal article" date="2018" name="Nat. Ecol. Evol.">
        <title>Shark genomes provide insights into elasmobranch evolution and the origin of vertebrates.</title>
        <authorList>
            <person name="Hara Y"/>
            <person name="Yamaguchi K"/>
            <person name="Onimaru K"/>
            <person name="Kadota M"/>
            <person name="Koyanagi M"/>
            <person name="Keeley SD"/>
            <person name="Tatsumi K"/>
            <person name="Tanaka K"/>
            <person name="Motone F"/>
            <person name="Kageyama Y"/>
            <person name="Nozu R"/>
            <person name="Adachi N"/>
            <person name="Nishimura O"/>
            <person name="Nakagawa R"/>
            <person name="Tanegashima C"/>
            <person name="Kiyatake I"/>
            <person name="Matsumoto R"/>
            <person name="Murakumo K"/>
            <person name="Nishida K"/>
            <person name="Terakita A"/>
            <person name="Kuratani S"/>
            <person name="Sato K"/>
            <person name="Hyodo S Kuraku.S."/>
        </authorList>
    </citation>
    <scope>NUCLEOTIDE SEQUENCE [LARGE SCALE GENOMIC DNA]</scope>
</reference>
<keyword evidence="3" id="KW-1185">Reference proteome</keyword>
<dbReference type="OrthoDB" id="9948286at2759"/>
<accession>A0A401T2C9</accession>
<organism evidence="2 3">
    <name type="scientific">Chiloscyllium punctatum</name>
    <name type="common">Brownbanded bambooshark</name>
    <name type="synonym">Hemiscyllium punctatum</name>
    <dbReference type="NCBI Taxonomy" id="137246"/>
    <lineage>
        <taxon>Eukaryota</taxon>
        <taxon>Metazoa</taxon>
        <taxon>Chordata</taxon>
        <taxon>Craniata</taxon>
        <taxon>Vertebrata</taxon>
        <taxon>Chondrichthyes</taxon>
        <taxon>Elasmobranchii</taxon>
        <taxon>Galeomorphii</taxon>
        <taxon>Galeoidea</taxon>
        <taxon>Orectolobiformes</taxon>
        <taxon>Hemiscylliidae</taxon>
        <taxon>Chiloscyllium</taxon>
    </lineage>
</organism>